<accession>A0ABX8UR75</accession>
<evidence type="ECO:0000256" key="1">
    <source>
        <dbReference type="ARBA" id="ARBA00001946"/>
    </source>
</evidence>
<dbReference type="InterPro" id="IPR000086">
    <property type="entry name" value="NUDIX_hydrolase_dom"/>
</dbReference>
<dbReference type="InterPro" id="IPR011051">
    <property type="entry name" value="RmlC_Cupin_sf"/>
</dbReference>
<reference evidence="4 5" key="1">
    <citation type="submission" date="2021-07" db="EMBL/GenBank/DDBJ databases">
        <title>Paraburkholderia edwinii protects Aspergillus sp. from phenazines by acting as a toxin sponge.</title>
        <authorList>
            <person name="Dahlstrom K.M."/>
            <person name="Newman D.K."/>
        </authorList>
    </citation>
    <scope>NUCLEOTIDE SEQUENCE [LARGE SCALE GENOMIC DNA]</scope>
    <source>
        <strain evidence="4 5">Pe01</strain>
    </source>
</reference>
<evidence type="ECO:0000313" key="4">
    <source>
        <dbReference type="EMBL" id="QYD71507.1"/>
    </source>
</evidence>
<name>A0ABX8UR75_9BURK</name>
<keyword evidence="2" id="KW-0378">Hydrolase</keyword>
<dbReference type="InterPro" id="IPR020476">
    <property type="entry name" value="Nudix_hydrolase"/>
</dbReference>
<keyword evidence="5" id="KW-1185">Reference proteome</keyword>
<dbReference type="SUPFAM" id="SSF51182">
    <property type="entry name" value="RmlC-like cupins"/>
    <property type="match status" value="1"/>
</dbReference>
<dbReference type="InterPro" id="IPR015797">
    <property type="entry name" value="NUDIX_hydrolase-like_dom_sf"/>
</dbReference>
<sequence>MPFKSLDAAAIEAALRGRTRQYLAGALQQPQPLAHVHDTDIEVGISDYVASGFEPAHRHARAKEYQYVLRGMTEYRDVDTGEVHRFRAGDFYVIYPGTAYVQRVKRDTRILFIKYPAGNDKQIVPMTEAVDAWARETLRVTRLDLNARQKNEGAAAEAPAAPVANSLKPAVAVAVFDATNRLLLVKRRDSGYWAMPGGTMELTDSLEGCARREVREETGIEITLMGMIGTYTDPATLIAYSDGEVRREFSILLAASATSEQLSHDDESTDVQWVKPEDLARFPMVTAQARRVQDVLAWRVNRDVLIR</sequence>
<dbReference type="Pfam" id="PF00293">
    <property type="entry name" value="NUDIX"/>
    <property type="match status" value="1"/>
</dbReference>
<feature type="domain" description="Nudix hydrolase" evidence="3">
    <location>
        <begin position="166"/>
        <end position="297"/>
    </location>
</feature>
<comment type="cofactor">
    <cofactor evidence="1">
        <name>Mg(2+)</name>
        <dbReference type="ChEBI" id="CHEBI:18420"/>
    </cofactor>
</comment>
<gene>
    <name evidence="4" type="ORF">KZJ38_31325</name>
</gene>
<dbReference type="Pfam" id="PF07883">
    <property type="entry name" value="Cupin_2"/>
    <property type="match status" value="1"/>
</dbReference>
<organism evidence="4 5">
    <name type="scientific">Paraburkholderia edwinii</name>
    <dbReference type="NCBI Taxonomy" id="2861782"/>
    <lineage>
        <taxon>Bacteria</taxon>
        <taxon>Pseudomonadati</taxon>
        <taxon>Pseudomonadota</taxon>
        <taxon>Betaproteobacteria</taxon>
        <taxon>Burkholderiales</taxon>
        <taxon>Burkholderiaceae</taxon>
        <taxon>Paraburkholderia</taxon>
    </lineage>
</organism>
<proteinExistence type="predicted"/>
<dbReference type="EMBL" id="CP080096">
    <property type="protein sequence ID" value="QYD71507.1"/>
    <property type="molecule type" value="Genomic_DNA"/>
</dbReference>
<dbReference type="RefSeq" id="WP_219800936.1">
    <property type="nucleotide sequence ID" value="NZ_CP080096.1"/>
</dbReference>
<dbReference type="PANTHER" id="PTHR43046">
    <property type="entry name" value="GDP-MANNOSE MANNOSYL HYDROLASE"/>
    <property type="match status" value="1"/>
</dbReference>
<dbReference type="Proteomes" id="UP000826462">
    <property type="component" value="Chromosome 2"/>
</dbReference>
<evidence type="ECO:0000313" key="5">
    <source>
        <dbReference type="Proteomes" id="UP000826462"/>
    </source>
</evidence>
<dbReference type="SUPFAM" id="SSF55811">
    <property type="entry name" value="Nudix"/>
    <property type="match status" value="1"/>
</dbReference>
<evidence type="ECO:0000259" key="3">
    <source>
        <dbReference type="PROSITE" id="PS51462"/>
    </source>
</evidence>
<evidence type="ECO:0000256" key="2">
    <source>
        <dbReference type="ARBA" id="ARBA00022801"/>
    </source>
</evidence>
<dbReference type="InterPro" id="IPR013096">
    <property type="entry name" value="Cupin_2"/>
</dbReference>
<dbReference type="PROSITE" id="PS51462">
    <property type="entry name" value="NUDIX"/>
    <property type="match status" value="1"/>
</dbReference>
<dbReference type="InterPro" id="IPR014710">
    <property type="entry name" value="RmlC-like_jellyroll"/>
</dbReference>
<dbReference type="PANTHER" id="PTHR43046:SF16">
    <property type="entry name" value="ADP-RIBOSE PYROPHOSPHATASE YJHB-RELATED"/>
    <property type="match status" value="1"/>
</dbReference>
<dbReference type="Gene3D" id="3.90.79.10">
    <property type="entry name" value="Nucleoside Triphosphate Pyrophosphohydrolase"/>
    <property type="match status" value="1"/>
</dbReference>
<dbReference type="Gene3D" id="2.60.120.10">
    <property type="entry name" value="Jelly Rolls"/>
    <property type="match status" value="1"/>
</dbReference>
<protein>
    <submittedName>
        <fullName evidence="4">NUDIX domain-containing protein</fullName>
    </submittedName>
</protein>
<dbReference type="PRINTS" id="PR00502">
    <property type="entry name" value="NUDIXFAMILY"/>
</dbReference>